<dbReference type="PANTHER" id="PTHR32179:SF4">
    <property type="entry name" value="PYROPHOSPHORYLASE MODD-RELATED"/>
    <property type="match status" value="1"/>
</dbReference>
<dbReference type="GO" id="GO:0009435">
    <property type="term" value="P:NAD+ biosynthetic process"/>
    <property type="evidence" value="ECO:0007669"/>
    <property type="project" value="InterPro"/>
</dbReference>
<evidence type="ECO:0000256" key="3">
    <source>
        <dbReference type="ARBA" id="ARBA00022676"/>
    </source>
</evidence>
<dbReference type="SUPFAM" id="SSF51690">
    <property type="entry name" value="Nicotinate/Quinolinate PRTase C-terminal domain-like"/>
    <property type="match status" value="1"/>
</dbReference>
<feature type="domain" description="Quinolinate phosphoribosyl transferase N-terminal" evidence="7">
    <location>
        <begin position="21"/>
        <end position="103"/>
    </location>
</feature>
<sequence>MIKISDAEILSLIDEDLPYFDLTTSLQGIRKNAALTILPRENVTVSCVDVAAGIARLLDCRAQICVQNSAVVAAKEPIIKISGSYDSVHKAWKLAQICLEYACKIATYARAMNEAAKSVNPKCEILATRKSFPFAKKFCLKAVLEGGCGIHRLNLSDSVLFFKNHIKAYGSYDEFLAQISTFKAKAPERKIAVECENLDDCKALLKAGADVVQCDKFTPGAVKRAVDLRDKIAPNVALIASGGINLKNVREFASAGADALVTSAMYTQGMADITAILEIV</sequence>
<gene>
    <name evidence="8" type="primary">modD</name>
    <name evidence="8" type="ORF">CRECT_1098</name>
</gene>
<evidence type="ECO:0000313" key="9">
    <source>
        <dbReference type="Proteomes" id="UP000502377"/>
    </source>
</evidence>
<evidence type="ECO:0000256" key="4">
    <source>
        <dbReference type="ARBA" id="ARBA00022679"/>
    </source>
</evidence>
<dbReference type="SUPFAM" id="SSF54675">
    <property type="entry name" value="Nicotinate/Quinolinate PRTase N-terminal domain-like"/>
    <property type="match status" value="1"/>
</dbReference>
<evidence type="ECO:0000256" key="1">
    <source>
        <dbReference type="ARBA" id="ARBA00009400"/>
    </source>
</evidence>
<evidence type="ECO:0000259" key="6">
    <source>
        <dbReference type="Pfam" id="PF01729"/>
    </source>
</evidence>
<keyword evidence="4 5" id="KW-0808">Transferase</keyword>
<reference evidence="8 9" key="1">
    <citation type="submission" date="2016-07" db="EMBL/GenBank/DDBJ databases">
        <title>Comparative genomics of the Campylobacter concisus group.</title>
        <authorList>
            <person name="Miller W.G."/>
            <person name="Yee E."/>
            <person name="Chapman M.H."/>
            <person name="Huynh S."/>
            <person name="Bono J.L."/>
            <person name="On S.L.W."/>
            <person name="StLeger J."/>
            <person name="Foster G."/>
            <person name="Parker C.T."/>
        </authorList>
    </citation>
    <scope>NUCLEOTIDE SEQUENCE [LARGE SCALE GENOMIC DNA]</scope>
    <source>
        <strain evidence="8 9">ATCC 33238</strain>
    </source>
</reference>
<dbReference type="InterPro" id="IPR037128">
    <property type="entry name" value="Quinolinate_PRibosylTase_N_sf"/>
</dbReference>
<dbReference type="InterPro" id="IPR006242">
    <property type="entry name" value="ModD"/>
</dbReference>
<feature type="domain" description="Quinolinate phosphoribosyl transferase C-terminal" evidence="6">
    <location>
        <begin position="105"/>
        <end position="267"/>
    </location>
</feature>
<dbReference type="Gene3D" id="3.20.20.70">
    <property type="entry name" value="Aldolase class I"/>
    <property type="match status" value="1"/>
</dbReference>
<evidence type="ECO:0000256" key="5">
    <source>
        <dbReference type="PIRNR" id="PIRNR006250"/>
    </source>
</evidence>
<dbReference type="NCBIfam" id="TIGR01334">
    <property type="entry name" value="modD"/>
    <property type="match status" value="1"/>
</dbReference>
<dbReference type="AlphaFoldDB" id="A0A6G5QM85"/>
<dbReference type="EMBL" id="CP012543">
    <property type="protein sequence ID" value="QCD46761.1"/>
    <property type="molecule type" value="Genomic_DNA"/>
</dbReference>
<keyword evidence="3 5" id="KW-0328">Glycosyltransferase</keyword>
<dbReference type="KEGG" id="crx:CRECT_1098"/>
<dbReference type="InterPro" id="IPR027277">
    <property type="entry name" value="NadC/ModD"/>
</dbReference>
<name>A0A6G5QM85_CAMRE</name>
<comment type="similarity">
    <text evidence="1 5">Belongs to the NadC/ModD family.</text>
</comment>
<dbReference type="GO" id="GO:0034213">
    <property type="term" value="P:quinolinate catabolic process"/>
    <property type="evidence" value="ECO:0007669"/>
    <property type="project" value="TreeGrafter"/>
</dbReference>
<evidence type="ECO:0000259" key="7">
    <source>
        <dbReference type="Pfam" id="PF02749"/>
    </source>
</evidence>
<dbReference type="RefSeq" id="WP_002945406.1">
    <property type="nucleotide sequence ID" value="NZ_CP012543.1"/>
</dbReference>
<dbReference type="Pfam" id="PF02749">
    <property type="entry name" value="QRPTase_N"/>
    <property type="match status" value="1"/>
</dbReference>
<dbReference type="InterPro" id="IPR022412">
    <property type="entry name" value="Quinolinate_PRibosylTrfase_N"/>
</dbReference>
<dbReference type="GO" id="GO:0005737">
    <property type="term" value="C:cytoplasm"/>
    <property type="evidence" value="ECO:0007669"/>
    <property type="project" value="TreeGrafter"/>
</dbReference>
<dbReference type="InterPro" id="IPR002638">
    <property type="entry name" value="Quinolinate_PRibosylTrfase_C"/>
</dbReference>
<dbReference type="FunFam" id="3.20.20.70:FF:000030">
    <property type="entry name" value="Nicotinate-nucleotide pyrophosphorylase, carboxylating"/>
    <property type="match status" value="1"/>
</dbReference>
<evidence type="ECO:0000256" key="2">
    <source>
        <dbReference type="ARBA" id="ARBA00019205"/>
    </source>
</evidence>
<protein>
    <recommendedName>
        <fullName evidence="2">Putative pyrophosphorylase ModD</fullName>
    </recommendedName>
</protein>
<evidence type="ECO:0000313" key="8">
    <source>
        <dbReference type="EMBL" id="QCD46761.1"/>
    </source>
</evidence>
<accession>A0A6G5QM85</accession>
<dbReference type="Gene3D" id="3.90.1170.20">
    <property type="entry name" value="Quinolinate phosphoribosyl transferase, N-terminal domain"/>
    <property type="match status" value="1"/>
</dbReference>
<organism evidence="8 9">
    <name type="scientific">Campylobacter rectus</name>
    <name type="common">Wolinella recta</name>
    <dbReference type="NCBI Taxonomy" id="203"/>
    <lineage>
        <taxon>Bacteria</taxon>
        <taxon>Pseudomonadati</taxon>
        <taxon>Campylobacterota</taxon>
        <taxon>Epsilonproteobacteria</taxon>
        <taxon>Campylobacterales</taxon>
        <taxon>Campylobacteraceae</taxon>
        <taxon>Campylobacter</taxon>
    </lineage>
</organism>
<proteinExistence type="inferred from homology"/>
<dbReference type="InterPro" id="IPR013785">
    <property type="entry name" value="Aldolase_TIM"/>
</dbReference>
<dbReference type="Pfam" id="PF01729">
    <property type="entry name" value="QRPTase_C"/>
    <property type="match status" value="1"/>
</dbReference>
<dbReference type="InterPro" id="IPR036068">
    <property type="entry name" value="Nicotinate_pribotase-like_C"/>
</dbReference>
<dbReference type="PANTHER" id="PTHR32179">
    <property type="entry name" value="NICOTINATE-NUCLEOTIDE PYROPHOSPHORYLASE [CARBOXYLATING]"/>
    <property type="match status" value="1"/>
</dbReference>
<dbReference type="Proteomes" id="UP000502377">
    <property type="component" value="Chromosome"/>
</dbReference>
<dbReference type="PIRSF" id="PIRSF006250">
    <property type="entry name" value="NadC_ModD"/>
    <property type="match status" value="1"/>
</dbReference>
<dbReference type="GO" id="GO:0004514">
    <property type="term" value="F:nicotinate-nucleotide diphosphorylase (carboxylating) activity"/>
    <property type="evidence" value="ECO:0007669"/>
    <property type="project" value="InterPro"/>
</dbReference>